<protein>
    <submittedName>
        <fullName evidence="5">NUDIX hydrolase</fullName>
        <ecNumber evidence="5">3.6.-.-</ecNumber>
    </submittedName>
</protein>
<dbReference type="InterPro" id="IPR015797">
    <property type="entry name" value="NUDIX_hydrolase-like_dom_sf"/>
</dbReference>
<dbReference type="PANTHER" id="PTHR11839">
    <property type="entry name" value="UDP/ADP-SUGAR PYROPHOSPHATASE"/>
    <property type="match status" value="1"/>
</dbReference>
<comment type="cofactor">
    <cofactor evidence="1">
        <name>Mg(2+)</name>
        <dbReference type="ChEBI" id="CHEBI:18420"/>
    </cofactor>
</comment>
<dbReference type="EC" id="3.6.-.-" evidence="5"/>
<dbReference type="PROSITE" id="PS51462">
    <property type="entry name" value="NUDIX"/>
    <property type="match status" value="1"/>
</dbReference>
<dbReference type="SUPFAM" id="SSF55811">
    <property type="entry name" value="Nudix"/>
    <property type="match status" value="1"/>
</dbReference>
<comment type="caution">
    <text evidence="5">The sequence shown here is derived from an EMBL/GenBank/DDBJ whole genome shotgun (WGS) entry which is preliminary data.</text>
</comment>
<evidence type="ECO:0000256" key="2">
    <source>
        <dbReference type="ARBA" id="ARBA00022801"/>
    </source>
</evidence>
<comment type="similarity">
    <text evidence="3">Belongs to the Nudix hydrolase family.</text>
</comment>
<dbReference type="RefSeq" id="WP_186328176.1">
    <property type="nucleotide sequence ID" value="NZ_JBHTIU010000016.1"/>
</dbReference>
<name>A0ABW3D8F6_9BACL</name>
<dbReference type="InterPro" id="IPR020084">
    <property type="entry name" value="NUDIX_hydrolase_CS"/>
</dbReference>
<dbReference type="InterPro" id="IPR020476">
    <property type="entry name" value="Nudix_hydrolase"/>
</dbReference>
<reference evidence="6" key="1">
    <citation type="journal article" date="2019" name="Int. J. Syst. Evol. Microbiol.">
        <title>The Global Catalogue of Microorganisms (GCM) 10K type strain sequencing project: providing services to taxonomists for standard genome sequencing and annotation.</title>
        <authorList>
            <consortium name="The Broad Institute Genomics Platform"/>
            <consortium name="The Broad Institute Genome Sequencing Center for Infectious Disease"/>
            <person name="Wu L."/>
            <person name="Ma J."/>
        </authorList>
    </citation>
    <scope>NUCLEOTIDE SEQUENCE [LARGE SCALE GENOMIC DNA]</scope>
    <source>
        <strain evidence="6">CCUG 57263</strain>
    </source>
</reference>
<organism evidence="5 6">
    <name type="scientific">Paenibacillus residui</name>
    <dbReference type="NCBI Taxonomy" id="629724"/>
    <lineage>
        <taxon>Bacteria</taxon>
        <taxon>Bacillati</taxon>
        <taxon>Bacillota</taxon>
        <taxon>Bacilli</taxon>
        <taxon>Bacillales</taxon>
        <taxon>Paenibacillaceae</taxon>
        <taxon>Paenibacillus</taxon>
    </lineage>
</organism>
<evidence type="ECO:0000256" key="1">
    <source>
        <dbReference type="ARBA" id="ARBA00001946"/>
    </source>
</evidence>
<dbReference type="EMBL" id="JBHTIU010000016">
    <property type="protein sequence ID" value="MFD0868563.1"/>
    <property type="molecule type" value="Genomic_DNA"/>
</dbReference>
<accession>A0ABW3D8F6</accession>
<proteinExistence type="inferred from homology"/>
<dbReference type="PROSITE" id="PS00893">
    <property type="entry name" value="NUDIX_BOX"/>
    <property type="match status" value="1"/>
</dbReference>
<dbReference type="GO" id="GO:0016787">
    <property type="term" value="F:hydrolase activity"/>
    <property type="evidence" value="ECO:0007669"/>
    <property type="project" value="UniProtKB-KW"/>
</dbReference>
<sequence length="149" mass="17134">MIQNERSDESIQVVKVLAVHRHKIVIVRQFRRSMNEYTYELPGGRLENGEHPKAAALREMQEETGLKCNRLTELGTFIDSERRVAAGLYFTNDIIAEGPQNLEPDERIEVRLVGIEEALSNVLHRRWRDPRLGVALILARSKGYLDKRG</sequence>
<keyword evidence="6" id="KW-1185">Reference proteome</keyword>
<evidence type="ECO:0000256" key="3">
    <source>
        <dbReference type="RuleBase" id="RU003476"/>
    </source>
</evidence>
<dbReference type="Pfam" id="PF00293">
    <property type="entry name" value="NUDIX"/>
    <property type="match status" value="1"/>
</dbReference>
<evidence type="ECO:0000259" key="4">
    <source>
        <dbReference type="PROSITE" id="PS51462"/>
    </source>
</evidence>
<keyword evidence="2 3" id="KW-0378">Hydrolase</keyword>
<dbReference type="PANTHER" id="PTHR11839:SF18">
    <property type="entry name" value="NUDIX HYDROLASE DOMAIN-CONTAINING PROTEIN"/>
    <property type="match status" value="1"/>
</dbReference>
<dbReference type="InterPro" id="IPR000086">
    <property type="entry name" value="NUDIX_hydrolase_dom"/>
</dbReference>
<dbReference type="PRINTS" id="PR00502">
    <property type="entry name" value="NUDIXFAMILY"/>
</dbReference>
<gene>
    <name evidence="5" type="ORF">ACFQ03_05335</name>
</gene>
<dbReference type="Proteomes" id="UP001597120">
    <property type="component" value="Unassembled WGS sequence"/>
</dbReference>
<feature type="domain" description="Nudix hydrolase" evidence="4">
    <location>
        <begin position="9"/>
        <end position="136"/>
    </location>
</feature>
<evidence type="ECO:0000313" key="6">
    <source>
        <dbReference type="Proteomes" id="UP001597120"/>
    </source>
</evidence>
<evidence type="ECO:0000313" key="5">
    <source>
        <dbReference type="EMBL" id="MFD0868563.1"/>
    </source>
</evidence>
<dbReference type="CDD" id="cd03424">
    <property type="entry name" value="NUDIX_ADPRase_Nudt5_UGPPase_Nudt14"/>
    <property type="match status" value="1"/>
</dbReference>
<dbReference type="Gene3D" id="3.90.79.10">
    <property type="entry name" value="Nucleoside Triphosphate Pyrophosphohydrolase"/>
    <property type="match status" value="1"/>
</dbReference>